<dbReference type="Pfam" id="PF07715">
    <property type="entry name" value="Plug"/>
    <property type="match status" value="1"/>
</dbReference>
<evidence type="ECO:0000256" key="1">
    <source>
        <dbReference type="ARBA" id="ARBA00004571"/>
    </source>
</evidence>
<keyword evidence="6 7" id="KW-0998">Cell outer membrane</keyword>
<dbReference type="InterPro" id="IPR039426">
    <property type="entry name" value="TonB-dep_rcpt-like"/>
</dbReference>
<keyword evidence="5 7" id="KW-0472">Membrane</keyword>
<dbReference type="Gene3D" id="2.170.130.10">
    <property type="entry name" value="TonB-dependent receptor, plug domain"/>
    <property type="match status" value="1"/>
</dbReference>
<dbReference type="InterPro" id="IPR023996">
    <property type="entry name" value="TonB-dep_OMP_SusC/RagA"/>
</dbReference>
<feature type="domain" description="TonB-dependent receptor plug" evidence="8">
    <location>
        <begin position="104"/>
        <end position="217"/>
    </location>
</feature>
<keyword evidence="3 7" id="KW-1134">Transmembrane beta strand</keyword>
<reference evidence="10" key="1">
    <citation type="journal article" date="2019" name="Int. J. Syst. Evol. Microbiol.">
        <title>The Global Catalogue of Microorganisms (GCM) 10K type strain sequencing project: providing services to taxonomists for standard genome sequencing and annotation.</title>
        <authorList>
            <consortium name="The Broad Institute Genomics Platform"/>
            <consortium name="The Broad Institute Genome Sequencing Center for Infectious Disease"/>
            <person name="Wu L."/>
            <person name="Ma J."/>
        </authorList>
    </citation>
    <scope>NUCLEOTIDE SEQUENCE [LARGE SCALE GENOMIC DNA]</scope>
    <source>
        <strain evidence="10">JCM 17858</strain>
    </source>
</reference>
<keyword evidence="4 7" id="KW-0812">Transmembrane</keyword>
<protein>
    <submittedName>
        <fullName evidence="9">TonB-dependent receptor</fullName>
    </submittedName>
</protein>
<comment type="caution">
    <text evidence="9">The sequence shown here is derived from an EMBL/GenBank/DDBJ whole genome shotgun (WGS) entry which is preliminary data.</text>
</comment>
<keyword evidence="2 7" id="KW-0813">Transport</keyword>
<keyword evidence="10" id="KW-1185">Reference proteome</keyword>
<gene>
    <name evidence="9" type="ORF">GCM10023173_00030</name>
</gene>
<comment type="similarity">
    <text evidence="7">Belongs to the TonB-dependent receptor family.</text>
</comment>
<dbReference type="SUPFAM" id="SSF49464">
    <property type="entry name" value="Carboxypeptidase regulatory domain-like"/>
    <property type="match status" value="1"/>
</dbReference>
<keyword evidence="9" id="KW-0675">Receptor</keyword>
<proteinExistence type="inferred from homology"/>
<evidence type="ECO:0000313" key="9">
    <source>
        <dbReference type="EMBL" id="GAA4509663.1"/>
    </source>
</evidence>
<comment type="subcellular location">
    <subcellularLocation>
        <location evidence="1 7">Cell outer membrane</location>
        <topology evidence="1 7">Multi-pass membrane protein</topology>
    </subcellularLocation>
</comment>
<evidence type="ECO:0000256" key="5">
    <source>
        <dbReference type="ARBA" id="ARBA00023136"/>
    </source>
</evidence>
<evidence type="ECO:0000256" key="3">
    <source>
        <dbReference type="ARBA" id="ARBA00022452"/>
    </source>
</evidence>
<dbReference type="EMBL" id="BAABGR010000001">
    <property type="protein sequence ID" value="GAA4509663.1"/>
    <property type="molecule type" value="Genomic_DNA"/>
</dbReference>
<evidence type="ECO:0000256" key="6">
    <source>
        <dbReference type="ARBA" id="ARBA00023237"/>
    </source>
</evidence>
<dbReference type="InterPro" id="IPR008969">
    <property type="entry name" value="CarboxyPept-like_regulatory"/>
</dbReference>
<dbReference type="NCBIfam" id="TIGR04057">
    <property type="entry name" value="SusC_RagA_signa"/>
    <property type="match status" value="1"/>
</dbReference>
<organism evidence="9 10">
    <name type="scientific">Sphingobacterium thermophilum</name>
    <dbReference type="NCBI Taxonomy" id="768534"/>
    <lineage>
        <taxon>Bacteria</taxon>
        <taxon>Pseudomonadati</taxon>
        <taxon>Bacteroidota</taxon>
        <taxon>Sphingobacteriia</taxon>
        <taxon>Sphingobacteriales</taxon>
        <taxon>Sphingobacteriaceae</taxon>
        <taxon>Sphingobacterium</taxon>
    </lineage>
</organism>
<evidence type="ECO:0000256" key="2">
    <source>
        <dbReference type="ARBA" id="ARBA00022448"/>
    </source>
</evidence>
<dbReference type="Gene3D" id="2.40.170.20">
    <property type="entry name" value="TonB-dependent receptor, beta-barrel domain"/>
    <property type="match status" value="1"/>
</dbReference>
<evidence type="ECO:0000313" key="10">
    <source>
        <dbReference type="Proteomes" id="UP001500394"/>
    </source>
</evidence>
<dbReference type="PROSITE" id="PS52016">
    <property type="entry name" value="TONB_DEPENDENT_REC_3"/>
    <property type="match status" value="1"/>
</dbReference>
<evidence type="ECO:0000256" key="7">
    <source>
        <dbReference type="PROSITE-ProRule" id="PRU01360"/>
    </source>
</evidence>
<evidence type="ECO:0000256" key="4">
    <source>
        <dbReference type="ARBA" id="ARBA00022692"/>
    </source>
</evidence>
<dbReference type="InterPro" id="IPR036942">
    <property type="entry name" value="Beta-barrel_TonB_sf"/>
</dbReference>
<dbReference type="InterPro" id="IPR012910">
    <property type="entry name" value="Plug_dom"/>
</dbReference>
<dbReference type="InterPro" id="IPR037066">
    <property type="entry name" value="Plug_dom_sf"/>
</dbReference>
<sequence>MFICSFVRAQNVQVTGTIKNELGLFLEAVSVRSSLGQITVSNSRGQFSFILKDTPQELIFSLIGYETVYYKWSNQKHVEIVMRETSSKMDEVVVIGFGQVKRGDLTGAVGSVNIDDLKKAPVGTFAEALGGRIAGVQVTSSEGQPGSEIDIVVRGVGSITQSTSPLYVVDGMPIENPQNDGASNPLSMIDPNEIETIEVLKDASATAIYGARGGNGVIIVNTKRGRIAPPKVYYNGYYGLAQSTKRQKVLEPYDFVKLMWEIDTARTNRMYLDGGKLTLDAYKGVKGINWEDLVFQVAPTQKHQISFNGGNQATKYSFTGSSFNQEGIIINSGFRRIQGRLTLDQEISKRLKVGLDASYSNYKYYGTSTSTGTYSHTLNLLYSVWAYRPIGGIKDDQIDLDELLENGQDPVFEGSADYRFNPILTTKNELRENLGNSFISNAYLTVQLLEGLTYKLSGSFSKGNRHFDSFNNSNTTYGHPGTNYQVNGSRTFYETNRWYISNQLNYNKRFAAKHNVNAVVAFTAERASNLAFGGTGVRLINENLGIDGLDEGEVVSLTSNSGASSMIGLMGRLMYNYKSKYLITATGRLDGTSRFLGNNIYGFFPSLAFAWTINKEDFLKDVKWMSTTKLRASWGLTGNNGVGNYAAHNVLTSQSTSGYGWGGSIVRGVIPTGLGNKDLKWESSEQTNIGLDLGFLRDRVTLTTDLYRRESHDLLMNASLSLSTGYSKAYKNIGKIRNEGIELTLGITPIKKKFVWTTDINISFNRNKVLELVDNQSSLQSFQYWGADWQNIPAYIAKLNAPVSQFYGLLSDGLYSYEDFDLVGGKYVLKPTVPSITTANVAPGYKKYVDVNGDKVINELDKVVIGNPLPKHFGGVSNNFSYKGFDLNVFLQWTYGNQLMNANRLIMETGSAYNVNQFITYLDRWSPENPDGRYPVPKGTVYKTYSSDIVEDGSFLRIKTVALGYSMPDNLVKKLGLTKTRIYMSAQNLHTWTKYSGYDPEVSIRNSALMRGFDYSAYPKAKTYTIGLDLTF</sequence>
<dbReference type="SUPFAM" id="SSF56935">
    <property type="entry name" value="Porins"/>
    <property type="match status" value="1"/>
</dbReference>
<name>A0ABP8QSC8_9SPHI</name>
<dbReference type="NCBIfam" id="TIGR04056">
    <property type="entry name" value="OMP_RagA_SusC"/>
    <property type="match status" value="1"/>
</dbReference>
<accession>A0ABP8QSC8</accession>
<dbReference type="Proteomes" id="UP001500394">
    <property type="component" value="Unassembled WGS sequence"/>
</dbReference>
<evidence type="ECO:0000259" key="8">
    <source>
        <dbReference type="Pfam" id="PF07715"/>
    </source>
</evidence>
<dbReference type="Pfam" id="PF13715">
    <property type="entry name" value="CarbopepD_reg_2"/>
    <property type="match status" value="1"/>
</dbReference>
<dbReference type="InterPro" id="IPR023997">
    <property type="entry name" value="TonB-dep_OMP_SusC/RagA_CS"/>
</dbReference>